<dbReference type="EMBL" id="JARPYI010000003">
    <property type="protein sequence ID" value="MDT2599601.1"/>
    <property type="molecule type" value="Genomic_DNA"/>
</dbReference>
<dbReference type="Gene3D" id="3.40.50.300">
    <property type="entry name" value="P-loop containing nucleotide triphosphate hydrolases"/>
    <property type="match status" value="1"/>
</dbReference>
<organism evidence="9 10">
    <name type="scientific">Enterococcus hulanensis</name>
    <dbReference type="NCBI Taxonomy" id="2559929"/>
    <lineage>
        <taxon>Bacteria</taxon>
        <taxon>Bacillati</taxon>
        <taxon>Bacillota</taxon>
        <taxon>Bacilli</taxon>
        <taxon>Lactobacillales</taxon>
        <taxon>Enterococcaceae</taxon>
        <taxon>Enterococcus</taxon>
    </lineage>
</organism>
<dbReference type="Proteomes" id="UP001252875">
    <property type="component" value="Unassembled WGS sequence"/>
</dbReference>
<keyword evidence="2" id="KW-0813">Transport</keyword>
<evidence type="ECO:0000313" key="9">
    <source>
        <dbReference type="EMBL" id="MDT2599601.1"/>
    </source>
</evidence>
<dbReference type="SUPFAM" id="SSF52540">
    <property type="entry name" value="P-loop containing nucleoside triphosphate hydrolases"/>
    <property type="match status" value="1"/>
</dbReference>
<evidence type="ECO:0000256" key="3">
    <source>
        <dbReference type="ARBA" id="ARBA00022475"/>
    </source>
</evidence>
<dbReference type="InterPro" id="IPR050095">
    <property type="entry name" value="ECF_ABC_transporter_ATP-bd"/>
</dbReference>
<dbReference type="SMART" id="SM00382">
    <property type="entry name" value="AAA"/>
    <property type="match status" value="1"/>
</dbReference>
<name>A0ABU3EY48_9ENTE</name>
<evidence type="ECO:0000313" key="10">
    <source>
        <dbReference type="Proteomes" id="UP001252875"/>
    </source>
</evidence>
<dbReference type="PROSITE" id="PS50893">
    <property type="entry name" value="ABC_TRANSPORTER_2"/>
    <property type="match status" value="1"/>
</dbReference>
<keyword evidence="6" id="KW-1278">Translocase</keyword>
<keyword evidence="3" id="KW-1003">Cell membrane</keyword>
<protein>
    <submittedName>
        <fullName evidence="9">ABC transporter ATP-binding protein</fullName>
    </submittedName>
</protein>
<evidence type="ECO:0000256" key="6">
    <source>
        <dbReference type="ARBA" id="ARBA00022967"/>
    </source>
</evidence>
<comment type="caution">
    <text evidence="9">The sequence shown here is derived from an EMBL/GenBank/DDBJ whole genome shotgun (WGS) entry which is preliminary data.</text>
</comment>
<feature type="domain" description="ABC transporter" evidence="8">
    <location>
        <begin position="7"/>
        <end position="248"/>
    </location>
</feature>
<evidence type="ECO:0000256" key="7">
    <source>
        <dbReference type="ARBA" id="ARBA00023136"/>
    </source>
</evidence>
<evidence type="ECO:0000256" key="1">
    <source>
        <dbReference type="ARBA" id="ARBA00005417"/>
    </source>
</evidence>
<dbReference type="CDD" id="cd03225">
    <property type="entry name" value="ABC_cobalt_CbiO_domain1"/>
    <property type="match status" value="1"/>
</dbReference>
<keyword evidence="10" id="KW-1185">Reference proteome</keyword>
<dbReference type="GO" id="GO:0005524">
    <property type="term" value="F:ATP binding"/>
    <property type="evidence" value="ECO:0007669"/>
    <property type="project" value="UniProtKB-KW"/>
</dbReference>
<keyword evidence="5 9" id="KW-0067">ATP-binding</keyword>
<dbReference type="InterPro" id="IPR027417">
    <property type="entry name" value="P-loop_NTPase"/>
</dbReference>
<dbReference type="Pfam" id="PF00005">
    <property type="entry name" value="ABC_tran"/>
    <property type="match status" value="1"/>
</dbReference>
<proteinExistence type="inferred from homology"/>
<evidence type="ECO:0000256" key="5">
    <source>
        <dbReference type="ARBA" id="ARBA00022840"/>
    </source>
</evidence>
<dbReference type="PANTHER" id="PTHR43553">
    <property type="entry name" value="HEAVY METAL TRANSPORTER"/>
    <property type="match status" value="1"/>
</dbReference>
<evidence type="ECO:0000256" key="2">
    <source>
        <dbReference type="ARBA" id="ARBA00022448"/>
    </source>
</evidence>
<reference evidence="9 10" key="1">
    <citation type="submission" date="2023-03" db="EMBL/GenBank/DDBJ databases">
        <authorList>
            <person name="Shen W."/>
            <person name="Cai J."/>
        </authorList>
    </citation>
    <scope>NUCLEOTIDE SEQUENCE [LARGE SCALE GENOMIC DNA]</scope>
    <source>
        <strain evidence="9 10">D6-4</strain>
    </source>
</reference>
<keyword evidence="4" id="KW-0547">Nucleotide-binding</keyword>
<accession>A0ABU3EY48</accession>
<dbReference type="InterPro" id="IPR003439">
    <property type="entry name" value="ABC_transporter-like_ATP-bd"/>
</dbReference>
<sequence length="282" mass="30701">MFIDTLIESIDFSYRYNEAPEAALKGITLEVKKGDFVAVVGANGAGKSTLCSALAGLIPNYFVGYTKGVIKIDGKKTTECGVGELSQTVGLVFQNPFNQLSYTADTVSEELAFGLGNRGLPKEIMLEKINNVAETVQINDLLDRNPLELSGGQVQRVALAAAIILEPKVLVLDECTTQLDPIGSEQIMKTVKRLNQNGMTIIMVDHDMEKVAGLANRVIVLQDGKLVLNDSPENVFSNPKIVEYGIAAPDYYELTKDYALNSVILTEEQAIKKLEEVLADEN</sequence>
<dbReference type="InterPro" id="IPR015856">
    <property type="entry name" value="ABC_transpr_CbiO/EcfA_su"/>
</dbReference>
<evidence type="ECO:0000259" key="8">
    <source>
        <dbReference type="PROSITE" id="PS50893"/>
    </source>
</evidence>
<keyword evidence="7" id="KW-0472">Membrane</keyword>
<dbReference type="InterPro" id="IPR003593">
    <property type="entry name" value="AAA+_ATPase"/>
</dbReference>
<dbReference type="RefSeq" id="WP_311821793.1">
    <property type="nucleotide sequence ID" value="NZ_JARPYF010000002.1"/>
</dbReference>
<comment type="similarity">
    <text evidence="1">Belongs to the ABC transporter superfamily.</text>
</comment>
<gene>
    <name evidence="9" type="ORF">P7D85_07430</name>
</gene>
<evidence type="ECO:0000256" key="4">
    <source>
        <dbReference type="ARBA" id="ARBA00022741"/>
    </source>
</evidence>